<dbReference type="GO" id="GO:0005886">
    <property type="term" value="C:plasma membrane"/>
    <property type="evidence" value="ECO:0007669"/>
    <property type="project" value="UniProtKB-SubCell"/>
</dbReference>
<evidence type="ECO:0000259" key="8">
    <source>
        <dbReference type="Pfam" id="PF14237"/>
    </source>
</evidence>
<feature type="domain" description="RDD" evidence="7">
    <location>
        <begin position="67"/>
        <end position="201"/>
    </location>
</feature>
<comment type="subcellular location">
    <subcellularLocation>
        <location evidence="1">Cell membrane</location>
        <topology evidence="1">Multi-pass membrane protein</topology>
    </subcellularLocation>
</comment>
<feature type="domain" description="GYF" evidence="8">
    <location>
        <begin position="5"/>
        <end position="50"/>
    </location>
</feature>
<keyword evidence="3 6" id="KW-0812">Transmembrane</keyword>
<keyword evidence="10" id="KW-1185">Reference proteome</keyword>
<name>A0A1S9PDY3_9SPHI</name>
<accession>A0A1S9PDY3</accession>
<dbReference type="Pfam" id="PF14237">
    <property type="entry name" value="GYF_2"/>
    <property type="match status" value="1"/>
</dbReference>
<evidence type="ECO:0000256" key="3">
    <source>
        <dbReference type="ARBA" id="ARBA00022692"/>
    </source>
</evidence>
<evidence type="ECO:0000313" key="9">
    <source>
        <dbReference type="EMBL" id="OOQ59163.1"/>
    </source>
</evidence>
<gene>
    <name evidence="9" type="ORF">BC343_28795</name>
</gene>
<feature type="transmembrane region" description="Helical" evidence="6">
    <location>
        <begin position="170"/>
        <end position="188"/>
    </location>
</feature>
<dbReference type="InterPro" id="IPR010432">
    <property type="entry name" value="RDD"/>
</dbReference>
<dbReference type="InterPro" id="IPR051791">
    <property type="entry name" value="Pra-immunoreactive"/>
</dbReference>
<evidence type="ECO:0000256" key="2">
    <source>
        <dbReference type="ARBA" id="ARBA00022475"/>
    </source>
</evidence>
<dbReference type="OrthoDB" id="9793824at2"/>
<proteinExistence type="predicted"/>
<dbReference type="Proteomes" id="UP000189739">
    <property type="component" value="Unassembled WGS sequence"/>
</dbReference>
<keyword evidence="2" id="KW-1003">Cell membrane</keyword>
<dbReference type="STRING" id="1792845.BC343_28795"/>
<keyword evidence="4 6" id="KW-1133">Transmembrane helix</keyword>
<keyword evidence="5 6" id="KW-0472">Membrane</keyword>
<evidence type="ECO:0000256" key="6">
    <source>
        <dbReference type="SAM" id="Phobius"/>
    </source>
</evidence>
<evidence type="ECO:0000256" key="4">
    <source>
        <dbReference type="ARBA" id="ARBA00022989"/>
    </source>
</evidence>
<dbReference type="Pfam" id="PF06271">
    <property type="entry name" value="RDD"/>
    <property type="match status" value="1"/>
</dbReference>
<reference evidence="9 10" key="1">
    <citation type="submission" date="2016-07" db="EMBL/GenBank/DDBJ databases">
        <title>Genomic analysis of zinc-resistant bacterium Mucilaginibacter pedocola TBZ30.</title>
        <authorList>
            <person name="Huang J."/>
            <person name="Tang J."/>
        </authorList>
    </citation>
    <scope>NUCLEOTIDE SEQUENCE [LARGE SCALE GENOMIC DNA]</scope>
    <source>
        <strain evidence="9 10">TBZ30</strain>
    </source>
</reference>
<dbReference type="EMBL" id="MBTF01000015">
    <property type="protein sequence ID" value="OOQ59163.1"/>
    <property type="molecule type" value="Genomic_DNA"/>
</dbReference>
<feature type="transmembrane region" description="Helical" evidence="6">
    <location>
        <begin position="74"/>
        <end position="96"/>
    </location>
</feature>
<evidence type="ECO:0000313" key="10">
    <source>
        <dbReference type="Proteomes" id="UP000189739"/>
    </source>
</evidence>
<protein>
    <recommendedName>
        <fullName evidence="11">RDD domain-containing protein</fullName>
    </recommendedName>
</protein>
<comment type="caution">
    <text evidence="9">The sequence shown here is derived from an EMBL/GenBank/DDBJ whole genome shotgun (WGS) entry which is preliminary data.</text>
</comment>
<dbReference type="AlphaFoldDB" id="A0A1S9PDY3"/>
<evidence type="ECO:0008006" key="11">
    <source>
        <dbReference type="Google" id="ProtNLM"/>
    </source>
</evidence>
<evidence type="ECO:0000256" key="1">
    <source>
        <dbReference type="ARBA" id="ARBA00004651"/>
    </source>
</evidence>
<dbReference type="PANTHER" id="PTHR36115:SF4">
    <property type="entry name" value="MEMBRANE PROTEIN"/>
    <property type="match status" value="1"/>
</dbReference>
<evidence type="ECO:0000256" key="5">
    <source>
        <dbReference type="ARBA" id="ARBA00023136"/>
    </source>
</evidence>
<dbReference type="PANTHER" id="PTHR36115">
    <property type="entry name" value="PROLINE-RICH ANTIGEN HOMOLOG-RELATED"/>
    <property type="match status" value="1"/>
</dbReference>
<dbReference type="RefSeq" id="WP_078348823.1">
    <property type="nucleotide sequence ID" value="NZ_MBTF01000015.1"/>
</dbReference>
<evidence type="ECO:0000259" key="7">
    <source>
        <dbReference type="Pfam" id="PF06271"/>
    </source>
</evidence>
<sequence length="209" mass="24013">MNDSYYIRENGQQTGPFTLQEMFQQHLDVDTMILVPGSDEWQEASYVSEFFEYFEAQGIYFPTEGNLASFWVRLLAYLIDSIILGFAIALLASDYLEQMATLFTSTTITVEQKMQRLQLNLLLTAVFALYNTLCESTPMRGSIGKMLCKLAVVDADGRRLSVGRALVRNFTKILWSFVLGIGYLPILWSERRQGWHDMLAKTYVIRRDV</sequence>
<organism evidence="9 10">
    <name type="scientific">Mucilaginibacter pedocola</name>
    <dbReference type="NCBI Taxonomy" id="1792845"/>
    <lineage>
        <taxon>Bacteria</taxon>
        <taxon>Pseudomonadati</taxon>
        <taxon>Bacteroidota</taxon>
        <taxon>Sphingobacteriia</taxon>
        <taxon>Sphingobacteriales</taxon>
        <taxon>Sphingobacteriaceae</taxon>
        <taxon>Mucilaginibacter</taxon>
    </lineage>
</organism>
<dbReference type="InterPro" id="IPR025640">
    <property type="entry name" value="GYF_2"/>
</dbReference>